<evidence type="ECO:0000256" key="2">
    <source>
        <dbReference type="ARBA" id="ARBA00022801"/>
    </source>
</evidence>
<protein>
    <recommendedName>
        <fullName evidence="4">ATP-dependent RNA helicase</fullName>
        <ecNumber evidence="4">3.6.4.13</ecNumber>
    </recommendedName>
</protein>
<evidence type="ECO:0000259" key="5">
    <source>
        <dbReference type="PROSITE" id="PS51192"/>
    </source>
</evidence>
<feature type="domain" description="Helicase ATP-binding" evidence="5">
    <location>
        <begin position="179"/>
        <end position="260"/>
    </location>
</feature>
<keyword evidence="4" id="KW-0347">Helicase</keyword>
<evidence type="ECO:0000313" key="7">
    <source>
        <dbReference type="Proteomes" id="UP001331761"/>
    </source>
</evidence>
<feature type="non-terminal residue" evidence="6">
    <location>
        <position position="260"/>
    </location>
</feature>
<dbReference type="InterPro" id="IPR014001">
    <property type="entry name" value="Helicase_ATP-bd"/>
</dbReference>
<dbReference type="InterPro" id="IPR027417">
    <property type="entry name" value="P-loop_NTPase"/>
</dbReference>
<dbReference type="GO" id="GO:0005524">
    <property type="term" value="F:ATP binding"/>
    <property type="evidence" value="ECO:0007669"/>
    <property type="project" value="UniProtKB-UniRule"/>
</dbReference>
<evidence type="ECO:0000313" key="6">
    <source>
        <dbReference type="EMBL" id="KAK5974020.1"/>
    </source>
</evidence>
<keyword evidence="7" id="KW-1185">Reference proteome</keyword>
<dbReference type="GO" id="GO:0016787">
    <property type="term" value="F:hydrolase activity"/>
    <property type="evidence" value="ECO:0007669"/>
    <property type="project" value="UniProtKB-KW"/>
</dbReference>
<comment type="catalytic activity">
    <reaction evidence="4">
        <text>ATP + H2O = ADP + phosphate + H(+)</text>
        <dbReference type="Rhea" id="RHEA:13065"/>
        <dbReference type="ChEBI" id="CHEBI:15377"/>
        <dbReference type="ChEBI" id="CHEBI:15378"/>
        <dbReference type="ChEBI" id="CHEBI:30616"/>
        <dbReference type="ChEBI" id="CHEBI:43474"/>
        <dbReference type="ChEBI" id="CHEBI:456216"/>
        <dbReference type="EC" id="3.6.4.13"/>
    </reaction>
</comment>
<dbReference type="Gene3D" id="3.40.50.300">
    <property type="entry name" value="P-loop containing nucleotide triphosphate hydrolases"/>
    <property type="match status" value="1"/>
</dbReference>
<evidence type="ECO:0000256" key="4">
    <source>
        <dbReference type="RuleBase" id="RU365068"/>
    </source>
</evidence>
<keyword evidence="3 4" id="KW-0067">ATP-binding</keyword>
<dbReference type="GO" id="GO:0003724">
    <property type="term" value="F:RNA helicase activity"/>
    <property type="evidence" value="ECO:0007669"/>
    <property type="project" value="UniProtKB-EC"/>
</dbReference>
<dbReference type="Proteomes" id="UP001331761">
    <property type="component" value="Unassembled WGS sequence"/>
</dbReference>
<dbReference type="SUPFAM" id="SSF52540">
    <property type="entry name" value="P-loop containing nucleoside triphosphate hydrolases"/>
    <property type="match status" value="1"/>
</dbReference>
<comment type="caution">
    <text evidence="6">The sequence shown here is derived from an EMBL/GenBank/DDBJ whole genome shotgun (WGS) entry which is preliminary data.</text>
</comment>
<proteinExistence type="inferred from homology"/>
<evidence type="ECO:0000256" key="3">
    <source>
        <dbReference type="ARBA" id="ARBA00022840"/>
    </source>
</evidence>
<comment type="domain">
    <text evidence="4">The Q motif is unique to and characteristic of the DEAD box family of RNA helicases and controls ATP binding and hydrolysis.</text>
</comment>
<name>A0AAN8FPU2_TRICO</name>
<keyword evidence="1 4" id="KW-0547">Nucleotide-binding</keyword>
<keyword evidence="4" id="KW-0694">RNA-binding</keyword>
<evidence type="ECO:0000256" key="1">
    <source>
        <dbReference type="ARBA" id="ARBA00022741"/>
    </source>
</evidence>
<keyword evidence="2 4" id="KW-0378">Hydrolase</keyword>
<dbReference type="PROSITE" id="PS51192">
    <property type="entry name" value="HELICASE_ATP_BIND_1"/>
    <property type="match status" value="1"/>
</dbReference>
<dbReference type="PANTHER" id="PTHR24031">
    <property type="entry name" value="RNA HELICASE"/>
    <property type="match status" value="1"/>
</dbReference>
<dbReference type="GO" id="GO:0003723">
    <property type="term" value="F:RNA binding"/>
    <property type="evidence" value="ECO:0007669"/>
    <property type="project" value="UniProtKB-UniRule"/>
</dbReference>
<sequence>MAARRYIECAYRTFASAGPAVKINSDSFGSLHRTDIPVERLIRRKDVDFKAVKPAQKIKELSVPLGLSKKNLEKLEKLQSREASPPGHTCFIECSRSEFNLLESRPDLRTPLCSEYWIKNKYHDDWFVIKRKTKASPSQFVNWENAWNHYVPDRLDPLVRETLEDLRLKAPTQIQSQCLQVFPSRYHLFIAAETGSGKTIAYSAPLITRLLKQKRKGIKERAIILAVTSSLKEQLFSVISKFTSKAGLTTSICGSEDALS</sequence>
<comment type="function">
    <text evidence="4">RNA helicase.</text>
</comment>
<dbReference type="AlphaFoldDB" id="A0AAN8FPU2"/>
<dbReference type="InterPro" id="IPR011545">
    <property type="entry name" value="DEAD/DEAH_box_helicase_dom"/>
</dbReference>
<comment type="similarity">
    <text evidence="4">Belongs to the DEAD box helicase family.</text>
</comment>
<gene>
    <name evidence="6" type="ORF">GCK32_011324</name>
</gene>
<dbReference type="EMBL" id="WIXE01014767">
    <property type="protein sequence ID" value="KAK5974020.1"/>
    <property type="molecule type" value="Genomic_DNA"/>
</dbReference>
<organism evidence="6 7">
    <name type="scientific">Trichostrongylus colubriformis</name>
    <name type="common">Black scour worm</name>
    <dbReference type="NCBI Taxonomy" id="6319"/>
    <lineage>
        <taxon>Eukaryota</taxon>
        <taxon>Metazoa</taxon>
        <taxon>Ecdysozoa</taxon>
        <taxon>Nematoda</taxon>
        <taxon>Chromadorea</taxon>
        <taxon>Rhabditida</taxon>
        <taxon>Rhabditina</taxon>
        <taxon>Rhabditomorpha</taxon>
        <taxon>Strongyloidea</taxon>
        <taxon>Trichostrongylidae</taxon>
        <taxon>Trichostrongylus</taxon>
    </lineage>
</organism>
<dbReference type="EC" id="3.6.4.13" evidence="4"/>
<dbReference type="Pfam" id="PF00270">
    <property type="entry name" value="DEAD"/>
    <property type="match status" value="1"/>
</dbReference>
<accession>A0AAN8FPU2</accession>
<reference evidence="6 7" key="1">
    <citation type="submission" date="2019-10" db="EMBL/GenBank/DDBJ databases">
        <title>Assembly and Annotation for the nematode Trichostrongylus colubriformis.</title>
        <authorList>
            <person name="Martin J."/>
        </authorList>
    </citation>
    <scope>NUCLEOTIDE SEQUENCE [LARGE SCALE GENOMIC DNA]</scope>
    <source>
        <strain evidence="6">G859</strain>
        <tissue evidence="6">Whole worm</tissue>
    </source>
</reference>